<dbReference type="Gene3D" id="3.40.630.30">
    <property type="match status" value="1"/>
</dbReference>
<dbReference type="CDD" id="cd04301">
    <property type="entry name" value="NAT_SF"/>
    <property type="match status" value="1"/>
</dbReference>
<evidence type="ECO:0000313" key="2">
    <source>
        <dbReference type="EMBL" id="QJD83207.1"/>
    </source>
</evidence>
<reference evidence="2 3" key="1">
    <citation type="submission" date="2020-04" db="EMBL/GenBank/DDBJ databases">
        <title>Genome sequencing of novel species.</title>
        <authorList>
            <person name="Heo J."/>
            <person name="Kim S.-J."/>
            <person name="Kim J.-S."/>
            <person name="Hong S.-B."/>
            <person name="Kwon S.-W."/>
        </authorList>
    </citation>
    <scope>NUCLEOTIDE SEQUENCE [LARGE SCALE GENOMIC DNA]</scope>
    <source>
        <strain evidence="2 3">MFER-1</strain>
    </source>
</reference>
<dbReference type="PROSITE" id="PS51186">
    <property type="entry name" value="GNAT"/>
    <property type="match status" value="1"/>
</dbReference>
<keyword evidence="3" id="KW-1185">Reference proteome</keyword>
<name>A0A7Z2VHJ9_9BACL</name>
<protein>
    <submittedName>
        <fullName evidence="2">GNAT family N-acetyltransferase</fullName>
    </submittedName>
</protein>
<proteinExistence type="predicted"/>
<sequence length="156" mass="18940">MELEIIQTTDHELIARLNKDVHDLHVSLYPEYFKPYNYAAMNDFYQHIMGNSKFRFYIIMDQEQSLGYVWIEIKDYEENAFRNSYKVVYVHQLSVAEEFRHKGLGYQLMSKVEQIAKENSIHKIELDYWVDNKMASSFYEKLDYKKYREFVFKGVE</sequence>
<dbReference type="InterPro" id="IPR000182">
    <property type="entry name" value="GNAT_dom"/>
</dbReference>
<feature type="domain" description="N-acetyltransferase" evidence="1">
    <location>
        <begin position="1"/>
        <end position="156"/>
    </location>
</feature>
<organism evidence="2 3">
    <name type="scientific">Cohnella herbarum</name>
    <dbReference type="NCBI Taxonomy" id="2728023"/>
    <lineage>
        <taxon>Bacteria</taxon>
        <taxon>Bacillati</taxon>
        <taxon>Bacillota</taxon>
        <taxon>Bacilli</taxon>
        <taxon>Bacillales</taxon>
        <taxon>Paenibacillaceae</taxon>
        <taxon>Cohnella</taxon>
    </lineage>
</organism>
<dbReference type="PANTHER" id="PTHR43072">
    <property type="entry name" value="N-ACETYLTRANSFERASE"/>
    <property type="match status" value="1"/>
</dbReference>
<dbReference type="InterPro" id="IPR016181">
    <property type="entry name" value="Acyl_CoA_acyltransferase"/>
</dbReference>
<dbReference type="RefSeq" id="WP_169279504.1">
    <property type="nucleotide sequence ID" value="NZ_CP051680.1"/>
</dbReference>
<dbReference type="AlphaFoldDB" id="A0A7Z2VHJ9"/>
<evidence type="ECO:0000259" key="1">
    <source>
        <dbReference type="PROSITE" id="PS51186"/>
    </source>
</evidence>
<dbReference type="GO" id="GO:0016747">
    <property type="term" value="F:acyltransferase activity, transferring groups other than amino-acyl groups"/>
    <property type="evidence" value="ECO:0007669"/>
    <property type="project" value="InterPro"/>
</dbReference>
<dbReference type="SUPFAM" id="SSF55729">
    <property type="entry name" value="Acyl-CoA N-acyltransferases (Nat)"/>
    <property type="match status" value="1"/>
</dbReference>
<dbReference type="EMBL" id="CP051680">
    <property type="protein sequence ID" value="QJD83207.1"/>
    <property type="molecule type" value="Genomic_DNA"/>
</dbReference>
<dbReference type="KEGG" id="cheb:HH215_08485"/>
<gene>
    <name evidence="2" type="ORF">HH215_08485</name>
</gene>
<evidence type="ECO:0000313" key="3">
    <source>
        <dbReference type="Proteomes" id="UP000502248"/>
    </source>
</evidence>
<dbReference type="Proteomes" id="UP000502248">
    <property type="component" value="Chromosome"/>
</dbReference>
<keyword evidence="2" id="KW-0808">Transferase</keyword>
<dbReference type="Pfam" id="PF00583">
    <property type="entry name" value="Acetyltransf_1"/>
    <property type="match status" value="1"/>
</dbReference>
<accession>A0A7Z2VHJ9</accession>